<reference evidence="1 2" key="1">
    <citation type="journal article" date="2021" name="BMC Biol.">
        <title>Horizontally acquired antibacterial genes associated with adaptive radiation of ladybird beetles.</title>
        <authorList>
            <person name="Li H.S."/>
            <person name="Tang X.F."/>
            <person name="Huang Y.H."/>
            <person name="Xu Z.Y."/>
            <person name="Chen M.L."/>
            <person name="Du X.Y."/>
            <person name="Qiu B.Y."/>
            <person name="Chen P.T."/>
            <person name="Zhang W."/>
            <person name="Slipinski A."/>
            <person name="Escalona H.E."/>
            <person name="Waterhouse R.M."/>
            <person name="Zwick A."/>
            <person name="Pang H."/>
        </authorList>
    </citation>
    <scope>NUCLEOTIDE SEQUENCE [LARGE SCALE GENOMIC DNA]</scope>
    <source>
        <strain evidence="1">SYSU2018</strain>
    </source>
</reference>
<proteinExistence type="predicted"/>
<comment type="caution">
    <text evidence="1">The sequence shown here is derived from an EMBL/GenBank/DDBJ whole genome shotgun (WGS) entry which is preliminary data.</text>
</comment>
<sequence>MFMLHLTLSEELIIEGTDHFTGRRPITSKVTPNKASEISMKTDGSLCHAENTPERTYAFKAWNMGRPPMKHDPSEAGKELLKAIGTKIFERTVP</sequence>
<dbReference type="AlphaFoldDB" id="A0ABD2P715"/>
<name>A0ABD2P715_9CUCU</name>
<keyword evidence="2" id="KW-1185">Reference proteome</keyword>
<evidence type="ECO:0000313" key="1">
    <source>
        <dbReference type="EMBL" id="KAL3286768.1"/>
    </source>
</evidence>
<gene>
    <name evidence="1" type="ORF">HHI36_001261</name>
</gene>
<protein>
    <submittedName>
        <fullName evidence="1">Uncharacterized protein</fullName>
    </submittedName>
</protein>
<evidence type="ECO:0000313" key="2">
    <source>
        <dbReference type="Proteomes" id="UP001516400"/>
    </source>
</evidence>
<organism evidence="1 2">
    <name type="scientific">Cryptolaemus montrouzieri</name>
    <dbReference type="NCBI Taxonomy" id="559131"/>
    <lineage>
        <taxon>Eukaryota</taxon>
        <taxon>Metazoa</taxon>
        <taxon>Ecdysozoa</taxon>
        <taxon>Arthropoda</taxon>
        <taxon>Hexapoda</taxon>
        <taxon>Insecta</taxon>
        <taxon>Pterygota</taxon>
        <taxon>Neoptera</taxon>
        <taxon>Endopterygota</taxon>
        <taxon>Coleoptera</taxon>
        <taxon>Polyphaga</taxon>
        <taxon>Cucujiformia</taxon>
        <taxon>Coccinelloidea</taxon>
        <taxon>Coccinellidae</taxon>
        <taxon>Scymninae</taxon>
        <taxon>Scymnini</taxon>
        <taxon>Cryptolaemus</taxon>
    </lineage>
</organism>
<dbReference type="EMBL" id="JABFTP020000185">
    <property type="protein sequence ID" value="KAL3286768.1"/>
    <property type="molecule type" value="Genomic_DNA"/>
</dbReference>
<dbReference type="Proteomes" id="UP001516400">
    <property type="component" value="Unassembled WGS sequence"/>
</dbReference>
<accession>A0ABD2P715</accession>